<dbReference type="Pfam" id="PF18614">
    <property type="entry name" value="RNase_II_C_S1"/>
    <property type="match status" value="1"/>
</dbReference>
<dbReference type="Pfam" id="PF00773">
    <property type="entry name" value="RNB"/>
    <property type="match status" value="1"/>
</dbReference>
<reference evidence="3" key="1">
    <citation type="journal article" date="2019" name="Int. J. Syst. Evol. Microbiol.">
        <title>The Global Catalogue of Microorganisms (GCM) 10K type strain sequencing project: providing services to taxonomists for standard genome sequencing and annotation.</title>
        <authorList>
            <consortium name="The Broad Institute Genomics Platform"/>
            <consortium name="The Broad Institute Genome Sequencing Center for Infectious Disease"/>
            <person name="Wu L."/>
            <person name="Ma J."/>
        </authorList>
    </citation>
    <scope>NUCLEOTIDE SEQUENCE [LARGE SCALE GENOMIC DNA]</scope>
    <source>
        <strain evidence="3">JCM 17809</strain>
    </source>
</reference>
<protein>
    <submittedName>
        <fullName evidence="2">RNB domain-containing ribonuclease</fullName>
    </submittedName>
</protein>
<dbReference type="SUPFAM" id="SSF50249">
    <property type="entry name" value="Nucleic acid-binding proteins"/>
    <property type="match status" value="1"/>
</dbReference>
<dbReference type="InterPro" id="IPR040596">
    <property type="entry name" value="RNase_II_C_S1"/>
</dbReference>
<dbReference type="InterPro" id="IPR050180">
    <property type="entry name" value="RNR_Ribonuclease"/>
</dbReference>
<evidence type="ECO:0000313" key="3">
    <source>
        <dbReference type="Proteomes" id="UP001500945"/>
    </source>
</evidence>
<dbReference type="SMART" id="SM00955">
    <property type="entry name" value="RNB"/>
    <property type="match status" value="1"/>
</dbReference>
<accession>A0ABP8KAI7</accession>
<dbReference type="RefSeq" id="WP_345204117.1">
    <property type="nucleotide sequence ID" value="NZ_BAABGM010000010.1"/>
</dbReference>
<name>A0ABP8KAI7_9MICO</name>
<keyword evidence="3" id="KW-1185">Reference proteome</keyword>
<evidence type="ECO:0000313" key="2">
    <source>
        <dbReference type="EMBL" id="GAA4403281.1"/>
    </source>
</evidence>
<dbReference type="InterPro" id="IPR001900">
    <property type="entry name" value="RNase_II/R"/>
</dbReference>
<evidence type="ECO:0000259" key="1">
    <source>
        <dbReference type="SMART" id="SM00955"/>
    </source>
</evidence>
<dbReference type="EMBL" id="BAABGM010000010">
    <property type="protein sequence ID" value="GAA4403281.1"/>
    <property type="molecule type" value="Genomic_DNA"/>
</dbReference>
<sequence>MPHPRVRLAPTGADIPDGVLAALRDRFAAVRAELDLSLDYPADALAEAARVAAEPSGLPTRDETDLPFFTVDPPGSMDLDQAMHLERDGDGHRIRYAIADVPAFVVPGGDLDRVTRERGQTVYCPDVRVPLHPEVLSEAAASLLPDAVRPAFVWDLRLDGSGDLVDAQVHRAMVRSVERLDYAHVQAAVDAGTGDERFLLLREIGERRIEQERARGGASLPMPEQQVSEREGGGFTLEFRPPVPAEEWNAQVSLLTGMAAAAMMVQAGVGVLRTMPRPTAEAVARFRRAAKGLGVDWPADVPYGDLVRGLDRTNPRHLALIHEATSLFRGAGYTAFDGEAPAEREHAAVAAPYAHVTAPLRRLVDRFGLVVCEAACRDADVPDAVRAALPDLAELMRTSDGRARAAERACADATEAAVLHGREGESFDAIVLDHTERGLDVQLLDLPVVTRATGRRVGLGARVRVRLDRADVRAGALAFSLVEATTHAGP</sequence>
<comment type="caution">
    <text evidence="2">The sequence shown here is derived from an EMBL/GenBank/DDBJ whole genome shotgun (WGS) entry which is preliminary data.</text>
</comment>
<dbReference type="Proteomes" id="UP001500945">
    <property type="component" value="Unassembled WGS sequence"/>
</dbReference>
<gene>
    <name evidence="2" type="ORF">GCM10023168_14640</name>
</gene>
<organism evidence="2 3">
    <name type="scientific">Fodinibacter luteus</name>
    <dbReference type="NCBI Taxonomy" id="552064"/>
    <lineage>
        <taxon>Bacteria</taxon>
        <taxon>Bacillati</taxon>
        <taxon>Actinomycetota</taxon>
        <taxon>Actinomycetes</taxon>
        <taxon>Micrococcales</taxon>
        <taxon>Intrasporangiaceae</taxon>
        <taxon>Fodinibacter (ex Wang et al. 2009)</taxon>
    </lineage>
</organism>
<proteinExistence type="predicted"/>
<dbReference type="PANTHER" id="PTHR23355:SF42">
    <property type="entry name" value="RIBONUCLEASE II, CHLOROPLASTIC_MITOCHONDRIAL"/>
    <property type="match status" value="1"/>
</dbReference>
<dbReference type="InterPro" id="IPR012340">
    <property type="entry name" value="NA-bd_OB-fold"/>
</dbReference>
<dbReference type="PANTHER" id="PTHR23355">
    <property type="entry name" value="RIBONUCLEASE"/>
    <property type="match status" value="1"/>
</dbReference>
<feature type="domain" description="RNB" evidence="1">
    <location>
        <begin position="60"/>
        <end position="378"/>
    </location>
</feature>